<feature type="domain" description="Fungal-type protein kinase" evidence="5">
    <location>
        <begin position="310"/>
        <end position="721"/>
    </location>
</feature>
<evidence type="ECO:0000313" key="6">
    <source>
        <dbReference type="EMBL" id="RTE68424.1"/>
    </source>
</evidence>
<evidence type="ECO:0000256" key="4">
    <source>
        <dbReference type="SAM" id="MobiDB-lite"/>
    </source>
</evidence>
<evidence type="ECO:0000313" key="7">
    <source>
        <dbReference type="Proteomes" id="UP000287124"/>
    </source>
</evidence>
<dbReference type="EMBL" id="MIKF01000865">
    <property type="protein sequence ID" value="RTE68424.1"/>
    <property type="molecule type" value="Genomic_DNA"/>
</dbReference>
<evidence type="ECO:0000259" key="5">
    <source>
        <dbReference type="Pfam" id="PF17667"/>
    </source>
</evidence>
<dbReference type="EC" id="2.7.11.1" evidence="1"/>
<dbReference type="InterPro" id="IPR040976">
    <property type="entry name" value="Pkinase_fungal"/>
</dbReference>
<dbReference type="SUPFAM" id="SSF56112">
    <property type="entry name" value="Protein kinase-like (PK-like)"/>
    <property type="match status" value="1"/>
</dbReference>
<dbReference type="AlphaFoldDB" id="A0A430KYE1"/>
<dbReference type="PROSITE" id="PS00109">
    <property type="entry name" value="PROTEIN_KINASE_TYR"/>
    <property type="match status" value="1"/>
</dbReference>
<reference evidence="6 7" key="1">
    <citation type="submission" date="2017-06" db="EMBL/GenBank/DDBJ databases">
        <title>Comparative genomic analysis of Ambrosia Fusariam Clade fungi.</title>
        <authorList>
            <person name="Stajich J.E."/>
            <person name="Carrillo J."/>
            <person name="Kijimoto T."/>
            <person name="Eskalen A."/>
            <person name="O'Donnell K."/>
            <person name="Kasson M."/>
        </authorList>
    </citation>
    <scope>NUCLEOTIDE SEQUENCE [LARGE SCALE GENOMIC DNA]</scope>
    <source>
        <strain evidence="6 7">UCR1854</strain>
    </source>
</reference>
<comment type="caution">
    <text evidence="6">The sequence shown here is derived from an EMBL/GenBank/DDBJ whole genome shotgun (WGS) entry which is preliminary data.</text>
</comment>
<evidence type="ECO:0000256" key="2">
    <source>
        <dbReference type="ARBA" id="ARBA00047899"/>
    </source>
</evidence>
<dbReference type="PANTHER" id="PTHR38248:SF2">
    <property type="entry name" value="FUNK1 11"/>
    <property type="match status" value="1"/>
</dbReference>
<dbReference type="GO" id="GO:0004674">
    <property type="term" value="F:protein serine/threonine kinase activity"/>
    <property type="evidence" value="ECO:0007669"/>
    <property type="project" value="UniProtKB-EC"/>
</dbReference>
<dbReference type="Pfam" id="PF17667">
    <property type="entry name" value="Pkinase_fungal"/>
    <property type="match status" value="1"/>
</dbReference>
<sequence length="932" mass="104832">MTDQSFAGGCLVYLLARNATCHRRDVRSFCPSERVPSAMRDELQSEIIEDNPIGNGLDAFRASFNSTCEGAGISCTPDSIDKLGQEDLQNLIVDLLLALQGLRISRLLRSSGSGKNLLSDLSRLNAAVNLDDFDLDRVKPLLRLSLTDKPADTLIWDQVYNAVTESTPPPRPIASSLQQTPWLRNTSSFANSSEHRKYVDDVLKEELGSMYVGLRHFHNTYFGGVVGLDAVSEAVFDQCIEGSDPLFEDGWRGWPEDANQDDVLSWFSDFSDKLAAFADGHGSISTRQHRRRPLALPNKPIQGSTGERKLDVGFVKVTKAGKDLRCHWSQILVPGELKSNPCADKASMAWLDLGRYAREVLTAQDTRRFVLGFTICGSLMRVWAFDRLGGIASEQFDINKDGRQFVSTILGFLWMNEEQLGFDPTIMTANGERFIEVNRNGSTERIIIDKVMQRAPCIAGRATTCWKAHPEGQPETPLVIKDSWQYPERDEEGELLREVTDKGVVNVARYYHHETVRIHGEDDDIRNNVRRGLDITQAANYRPERPMRRSNVASGTSRGDRGRAGASRKRSSSQIGAPLPSSKRSCSVSPTKVTSIVPNRVHRRLIVRDYGMPIYKASSRSALLAAFERCIEGHESLHRAGLLHRDVSINNLMINEDDDNPSWPAFVIDLDLAIKESREAASGAKGKTGTRAFMAIGALLGEQHSFMHDLESFFWVLFWICIHYDGQGKETGPTEFESWNYESDNKLVRSKVGTIGDESIFLKIADESFITAYVDDRRARIEKRYNAKNRGKRAKPKEVIAEAWQKEEKAQVRTARSLVIQEMKKKEMKNMKEDWRQNKEIAVDGVKNMASWSQWLEHTGKDVEYYSMETQRSTMHQMLAQKPDSFIIDTQLPAEVNEAIHNASFAPKPLGTMDWTALAVLGSNIRPSCLYK</sequence>
<dbReference type="Proteomes" id="UP000287124">
    <property type="component" value="Unassembled WGS sequence"/>
</dbReference>
<gene>
    <name evidence="6" type="ORF">BHE90_017198</name>
</gene>
<organism evidence="6 7">
    <name type="scientific">Fusarium euwallaceae</name>
    <dbReference type="NCBI Taxonomy" id="1147111"/>
    <lineage>
        <taxon>Eukaryota</taxon>
        <taxon>Fungi</taxon>
        <taxon>Dikarya</taxon>
        <taxon>Ascomycota</taxon>
        <taxon>Pezizomycotina</taxon>
        <taxon>Sordariomycetes</taxon>
        <taxon>Hypocreomycetidae</taxon>
        <taxon>Hypocreales</taxon>
        <taxon>Nectriaceae</taxon>
        <taxon>Fusarium</taxon>
        <taxon>Fusarium solani species complex</taxon>
    </lineage>
</organism>
<dbReference type="InterPro" id="IPR008266">
    <property type="entry name" value="Tyr_kinase_AS"/>
</dbReference>
<comment type="catalytic activity">
    <reaction evidence="2">
        <text>L-threonyl-[protein] + ATP = O-phospho-L-threonyl-[protein] + ADP + H(+)</text>
        <dbReference type="Rhea" id="RHEA:46608"/>
        <dbReference type="Rhea" id="RHEA-COMP:11060"/>
        <dbReference type="Rhea" id="RHEA-COMP:11605"/>
        <dbReference type="ChEBI" id="CHEBI:15378"/>
        <dbReference type="ChEBI" id="CHEBI:30013"/>
        <dbReference type="ChEBI" id="CHEBI:30616"/>
        <dbReference type="ChEBI" id="CHEBI:61977"/>
        <dbReference type="ChEBI" id="CHEBI:456216"/>
        <dbReference type="EC" id="2.7.11.1"/>
    </reaction>
</comment>
<dbReference type="InterPro" id="IPR011009">
    <property type="entry name" value="Kinase-like_dom_sf"/>
</dbReference>
<feature type="compositionally biased region" description="Polar residues" evidence="4">
    <location>
        <begin position="582"/>
        <end position="592"/>
    </location>
</feature>
<proteinExistence type="predicted"/>
<keyword evidence="7" id="KW-1185">Reference proteome</keyword>
<dbReference type="Gene3D" id="1.10.510.10">
    <property type="entry name" value="Transferase(Phosphotransferase) domain 1"/>
    <property type="match status" value="1"/>
</dbReference>
<evidence type="ECO:0000256" key="3">
    <source>
        <dbReference type="ARBA" id="ARBA00048679"/>
    </source>
</evidence>
<name>A0A430KYE1_9HYPO</name>
<protein>
    <recommendedName>
        <fullName evidence="1">non-specific serine/threonine protein kinase</fullName>
        <ecNumber evidence="1">2.7.11.1</ecNumber>
    </recommendedName>
</protein>
<comment type="catalytic activity">
    <reaction evidence="3">
        <text>L-seryl-[protein] + ATP = O-phospho-L-seryl-[protein] + ADP + H(+)</text>
        <dbReference type="Rhea" id="RHEA:17989"/>
        <dbReference type="Rhea" id="RHEA-COMP:9863"/>
        <dbReference type="Rhea" id="RHEA-COMP:11604"/>
        <dbReference type="ChEBI" id="CHEBI:15378"/>
        <dbReference type="ChEBI" id="CHEBI:29999"/>
        <dbReference type="ChEBI" id="CHEBI:30616"/>
        <dbReference type="ChEBI" id="CHEBI:83421"/>
        <dbReference type="ChEBI" id="CHEBI:456216"/>
        <dbReference type="EC" id="2.7.11.1"/>
    </reaction>
</comment>
<accession>A0A430KYE1</accession>
<feature type="region of interest" description="Disordered" evidence="4">
    <location>
        <begin position="536"/>
        <end position="592"/>
    </location>
</feature>
<dbReference type="PANTHER" id="PTHR38248">
    <property type="entry name" value="FUNK1 6"/>
    <property type="match status" value="1"/>
</dbReference>
<evidence type="ECO:0000256" key="1">
    <source>
        <dbReference type="ARBA" id="ARBA00012513"/>
    </source>
</evidence>